<evidence type="ECO:0000259" key="6">
    <source>
        <dbReference type="Pfam" id="PF01138"/>
    </source>
</evidence>
<accession>A0A0D2MAF6</accession>
<dbReference type="InterPro" id="IPR015847">
    <property type="entry name" value="ExoRNase_PH_dom2"/>
</dbReference>
<evidence type="ECO:0000256" key="2">
    <source>
        <dbReference type="ARBA" id="ARBA00004604"/>
    </source>
</evidence>
<reference evidence="8 9" key="1">
    <citation type="journal article" date="2013" name="BMC Genomics">
        <title>Reconstruction of the lipid metabolism for the microalga Monoraphidium neglectum from its genome sequence reveals characteristics suitable for biofuel production.</title>
        <authorList>
            <person name="Bogen C."/>
            <person name="Al-Dilaimi A."/>
            <person name="Albersmeier A."/>
            <person name="Wichmann J."/>
            <person name="Grundmann M."/>
            <person name="Rupp O."/>
            <person name="Lauersen K.J."/>
            <person name="Blifernez-Klassen O."/>
            <person name="Kalinowski J."/>
            <person name="Goesmann A."/>
            <person name="Mussgnug J.H."/>
            <person name="Kruse O."/>
        </authorList>
    </citation>
    <scope>NUCLEOTIDE SEQUENCE [LARGE SCALE GENOMIC DNA]</scope>
    <source>
        <strain evidence="8 9">SAG 48.87</strain>
    </source>
</reference>
<dbReference type="FunFam" id="3.30.230.70:FF:000004">
    <property type="entry name" value="Exosome complex component Rrp41"/>
    <property type="match status" value="1"/>
</dbReference>
<dbReference type="AlphaFoldDB" id="A0A0D2MAF6"/>
<dbReference type="Pfam" id="PF03725">
    <property type="entry name" value="RNase_PH_C"/>
    <property type="match status" value="1"/>
</dbReference>
<dbReference type="GO" id="GO:0009022">
    <property type="term" value="F:tRNA nucleotidyltransferase activity"/>
    <property type="evidence" value="ECO:0007669"/>
    <property type="project" value="UniProtKB-EC"/>
</dbReference>
<dbReference type="Proteomes" id="UP000054498">
    <property type="component" value="Unassembled WGS sequence"/>
</dbReference>
<evidence type="ECO:0000256" key="5">
    <source>
        <dbReference type="ARBA" id="ARBA00022835"/>
    </source>
</evidence>
<dbReference type="GO" id="GO:0071028">
    <property type="term" value="P:nuclear mRNA surveillance"/>
    <property type="evidence" value="ECO:0007669"/>
    <property type="project" value="TreeGrafter"/>
</dbReference>
<dbReference type="RefSeq" id="XP_013899279.1">
    <property type="nucleotide sequence ID" value="XM_014043825.1"/>
</dbReference>
<dbReference type="GO" id="GO:0005730">
    <property type="term" value="C:nucleolus"/>
    <property type="evidence" value="ECO:0007669"/>
    <property type="project" value="UniProtKB-SubCell"/>
</dbReference>
<protein>
    <submittedName>
        <fullName evidence="8">Exosome complex component RRP41</fullName>
        <ecNumber evidence="8">2.7.7.56</ecNumber>
    </submittedName>
</protein>
<dbReference type="GO" id="GO:0016075">
    <property type="term" value="P:rRNA catabolic process"/>
    <property type="evidence" value="ECO:0007669"/>
    <property type="project" value="TreeGrafter"/>
</dbReference>
<evidence type="ECO:0000259" key="7">
    <source>
        <dbReference type="Pfam" id="PF03725"/>
    </source>
</evidence>
<dbReference type="InterPro" id="IPR020568">
    <property type="entry name" value="Ribosomal_Su5_D2-typ_SF"/>
</dbReference>
<dbReference type="PANTHER" id="PTHR11953">
    <property type="entry name" value="EXOSOME COMPLEX COMPONENT"/>
    <property type="match status" value="1"/>
</dbReference>
<keyword evidence="8" id="KW-0548">Nucleotidyltransferase</keyword>
<evidence type="ECO:0000256" key="1">
    <source>
        <dbReference type="ARBA" id="ARBA00004496"/>
    </source>
</evidence>
<dbReference type="GeneID" id="25740579"/>
<dbReference type="OrthoDB" id="27298at2759"/>
<evidence type="ECO:0000256" key="4">
    <source>
        <dbReference type="ARBA" id="ARBA00022490"/>
    </source>
</evidence>
<name>A0A0D2MAF6_9CHLO</name>
<comment type="subcellular location">
    <subcellularLocation>
        <location evidence="1">Cytoplasm</location>
    </subcellularLocation>
    <subcellularLocation>
        <location evidence="2">Nucleus</location>
        <location evidence="2">Nucleolus</location>
    </subcellularLocation>
</comment>
<dbReference type="PANTHER" id="PTHR11953:SF0">
    <property type="entry name" value="EXOSOME COMPLEX COMPONENT RRP41"/>
    <property type="match status" value="1"/>
</dbReference>
<dbReference type="GO" id="GO:0071051">
    <property type="term" value="P:poly(A)-dependent snoRNA 3'-end processing"/>
    <property type="evidence" value="ECO:0007669"/>
    <property type="project" value="TreeGrafter"/>
</dbReference>
<dbReference type="EC" id="2.7.7.56" evidence="8"/>
<feature type="domain" description="Exoribonuclease phosphorolytic" evidence="6">
    <location>
        <begin position="67"/>
        <end position="170"/>
    </location>
</feature>
<keyword evidence="4" id="KW-0963">Cytoplasm</keyword>
<dbReference type="CDD" id="cd11370">
    <property type="entry name" value="RNase_PH_RRP41"/>
    <property type="match status" value="1"/>
</dbReference>
<evidence type="ECO:0000313" key="9">
    <source>
        <dbReference type="Proteomes" id="UP000054498"/>
    </source>
</evidence>
<dbReference type="GO" id="GO:0003723">
    <property type="term" value="F:RNA binding"/>
    <property type="evidence" value="ECO:0007669"/>
    <property type="project" value="TreeGrafter"/>
</dbReference>
<dbReference type="Gene3D" id="3.30.230.70">
    <property type="entry name" value="GHMP Kinase, N-terminal domain"/>
    <property type="match status" value="1"/>
</dbReference>
<evidence type="ECO:0000256" key="3">
    <source>
        <dbReference type="ARBA" id="ARBA00006678"/>
    </source>
</evidence>
<dbReference type="SUPFAM" id="SSF54211">
    <property type="entry name" value="Ribosomal protein S5 domain 2-like"/>
    <property type="match status" value="1"/>
</dbReference>
<sequence>MGRKEFISDGLRLDGRRPKELRRMRSQIGVLQSADGSAMFQMGNTQAPQFGAAPHRLAAAATAARPQVLASVFGPREVEVRSQLKTDRAIVKCEYAMAAFSTGERRRRGKSDRRSTELSSVIRNTLEQTIQLEEYARSQIDVYVQVLQADGGTRCACINAAMLALADAGIKLRDTVAACAAGYLASTPLLDMNYEEDSAGGPDVAVAYQPGLDKIVLLQMDGRLAAEAFDECVQLAVQGCREVAAAMRKALVGHTKALMAAGGGAAGGGRG</sequence>
<dbReference type="InterPro" id="IPR027408">
    <property type="entry name" value="PNPase/RNase_PH_dom_sf"/>
</dbReference>
<feature type="domain" description="Exoribonuclease phosphorolytic" evidence="7">
    <location>
        <begin position="174"/>
        <end position="238"/>
    </location>
</feature>
<keyword evidence="8" id="KW-0808">Transferase</keyword>
<keyword evidence="9" id="KW-1185">Reference proteome</keyword>
<dbReference type="InterPro" id="IPR050080">
    <property type="entry name" value="RNase_PH"/>
</dbReference>
<dbReference type="Pfam" id="PF01138">
    <property type="entry name" value="RNase_PH"/>
    <property type="match status" value="1"/>
</dbReference>
<organism evidence="8 9">
    <name type="scientific">Monoraphidium neglectum</name>
    <dbReference type="NCBI Taxonomy" id="145388"/>
    <lineage>
        <taxon>Eukaryota</taxon>
        <taxon>Viridiplantae</taxon>
        <taxon>Chlorophyta</taxon>
        <taxon>core chlorophytes</taxon>
        <taxon>Chlorophyceae</taxon>
        <taxon>CS clade</taxon>
        <taxon>Sphaeropleales</taxon>
        <taxon>Selenastraceae</taxon>
        <taxon>Monoraphidium</taxon>
    </lineage>
</organism>
<dbReference type="GO" id="GO:0000177">
    <property type="term" value="C:cytoplasmic exosome (RNase complex)"/>
    <property type="evidence" value="ECO:0007669"/>
    <property type="project" value="TreeGrafter"/>
</dbReference>
<gene>
    <name evidence="8" type="ORF">MNEG_7703</name>
</gene>
<dbReference type="GO" id="GO:0034475">
    <property type="term" value="P:U4 snRNA 3'-end processing"/>
    <property type="evidence" value="ECO:0007669"/>
    <property type="project" value="TreeGrafter"/>
</dbReference>
<dbReference type="STRING" id="145388.A0A0D2MAF6"/>
<dbReference type="InterPro" id="IPR036345">
    <property type="entry name" value="ExoRNase_PH_dom2_sf"/>
</dbReference>
<proteinExistence type="inferred from homology"/>
<evidence type="ECO:0000313" key="8">
    <source>
        <dbReference type="EMBL" id="KIZ00260.1"/>
    </source>
</evidence>
<dbReference type="SUPFAM" id="SSF55666">
    <property type="entry name" value="Ribonuclease PH domain 2-like"/>
    <property type="match status" value="1"/>
</dbReference>
<dbReference type="InterPro" id="IPR001247">
    <property type="entry name" value="ExoRNase_PH_dom1"/>
</dbReference>
<keyword evidence="5" id="KW-0271">Exosome</keyword>
<comment type="similarity">
    <text evidence="3">Belongs to the RNase PH family.</text>
</comment>
<dbReference type="EMBL" id="KK101608">
    <property type="protein sequence ID" value="KIZ00260.1"/>
    <property type="molecule type" value="Genomic_DNA"/>
</dbReference>
<dbReference type="KEGG" id="mng:MNEG_7703"/>
<dbReference type="GO" id="GO:0000176">
    <property type="term" value="C:nuclear exosome (RNase complex)"/>
    <property type="evidence" value="ECO:0007669"/>
    <property type="project" value="TreeGrafter"/>
</dbReference>